<dbReference type="Proteomes" id="UP000276215">
    <property type="component" value="Unassembled WGS sequence"/>
</dbReference>
<gene>
    <name evidence="2" type="ORF">L873DRAFT_1054430</name>
</gene>
<dbReference type="EMBL" id="ML120398">
    <property type="protein sequence ID" value="RPA98130.1"/>
    <property type="molecule type" value="Genomic_DNA"/>
</dbReference>
<name>A0A3N4JNY1_9PEZI</name>
<keyword evidence="1" id="KW-0812">Transmembrane</keyword>
<organism evidence="2 3">
    <name type="scientific">Choiromyces venosus 120613-1</name>
    <dbReference type="NCBI Taxonomy" id="1336337"/>
    <lineage>
        <taxon>Eukaryota</taxon>
        <taxon>Fungi</taxon>
        <taxon>Dikarya</taxon>
        <taxon>Ascomycota</taxon>
        <taxon>Pezizomycotina</taxon>
        <taxon>Pezizomycetes</taxon>
        <taxon>Pezizales</taxon>
        <taxon>Tuberaceae</taxon>
        <taxon>Choiromyces</taxon>
    </lineage>
</organism>
<feature type="transmembrane region" description="Helical" evidence="1">
    <location>
        <begin position="39"/>
        <end position="56"/>
    </location>
</feature>
<protein>
    <submittedName>
        <fullName evidence="2">Uncharacterized protein</fullName>
    </submittedName>
</protein>
<sequence length="163" mass="18512">MPATKNLPLETWLSLFNKRDDLKNTKEQDINDTPPGEKLAIVIAALTLLVAMIPFFRCTRFRHWVSSFSVSSYVKKAFGITPAPASPTITTTRDFSPIPVAEILRPELVSIHNHHTNARSIRILSNTFLYSRDRIPMDHDRATRAEEAVGPRRPKPVLTWPIQ</sequence>
<accession>A0A3N4JNY1</accession>
<keyword evidence="1" id="KW-1133">Transmembrane helix</keyword>
<evidence type="ECO:0000256" key="1">
    <source>
        <dbReference type="SAM" id="Phobius"/>
    </source>
</evidence>
<proteinExistence type="predicted"/>
<dbReference type="OrthoDB" id="5479481at2759"/>
<evidence type="ECO:0000313" key="2">
    <source>
        <dbReference type="EMBL" id="RPA98130.1"/>
    </source>
</evidence>
<keyword evidence="3" id="KW-1185">Reference proteome</keyword>
<reference evidence="2 3" key="1">
    <citation type="journal article" date="2018" name="Nat. Ecol. Evol.">
        <title>Pezizomycetes genomes reveal the molecular basis of ectomycorrhizal truffle lifestyle.</title>
        <authorList>
            <person name="Murat C."/>
            <person name="Payen T."/>
            <person name="Noel B."/>
            <person name="Kuo A."/>
            <person name="Morin E."/>
            <person name="Chen J."/>
            <person name="Kohler A."/>
            <person name="Krizsan K."/>
            <person name="Balestrini R."/>
            <person name="Da Silva C."/>
            <person name="Montanini B."/>
            <person name="Hainaut M."/>
            <person name="Levati E."/>
            <person name="Barry K.W."/>
            <person name="Belfiori B."/>
            <person name="Cichocki N."/>
            <person name="Clum A."/>
            <person name="Dockter R.B."/>
            <person name="Fauchery L."/>
            <person name="Guy J."/>
            <person name="Iotti M."/>
            <person name="Le Tacon F."/>
            <person name="Lindquist E.A."/>
            <person name="Lipzen A."/>
            <person name="Malagnac F."/>
            <person name="Mello A."/>
            <person name="Molinier V."/>
            <person name="Miyauchi S."/>
            <person name="Poulain J."/>
            <person name="Riccioni C."/>
            <person name="Rubini A."/>
            <person name="Sitrit Y."/>
            <person name="Splivallo R."/>
            <person name="Traeger S."/>
            <person name="Wang M."/>
            <person name="Zifcakova L."/>
            <person name="Wipf D."/>
            <person name="Zambonelli A."/>
            <person name="Paolocci F."/>
            <person name="Nowrousian M."/>
            <person name="Ottonello S."/>
            <person name="Baldrian P."/>
            <person name="Spatafora J.W."/>
            <person name="Henrissat B."/>
            <person name="Nagy L.G."/>
            <person name="Aury J.M."/>
            <person name="Wincker P."/>
            <person name="Grigoriev I.V."/>
            <person name="Bonfante P."/>
            <person name="Martin F.M."/>
        </authorList>
    </citation>
    <scope>NUCLEOTIDE SEQUENCE [LARGE SCALE GENOMIC DNA]</scope>
    <source>
        <strain evidence="2 3">120613-1</strain>
    </source>
</reference>
<dbReference type="AlphaFoldDB" id="A0A3N4JNY1"/>
<keyword evidence="1" id="KW-0472">Membrane</keyword>
<evidence type="ECO:0000313" key="3">
    <source>
        <dbReference type="Proteomes" id="UP000276215"/>
    </source>
</evidence>